<dbReference type="InterPro" id="IPR002797">
    <property type="entry name" value="Polysacc_synth"/>
</dbReference>
<dbReference type="OrthoDB" id="105016at2"/>
<dbReference type="EMBL" id="QLMA01000007">
    <property type="protein sequence ID" value="RAJ77407.1"/>
    <property type="molecule type" value="Genomic_DNA"/>
</dbReference>
<comment type="subcellular location">
    <subcellularLocation>
        <location evidence="1">Cell membrane</location>
        <topology evidence="1">Multi-pass membrane protein</topology>
    </subcellularLocation>
</comment>
<evidence type="ECO:0000256" key="6">
    <source>
        <dbReference type="SAM" id="Phobius"/>
    </source>
</evidence>
<evidence type="ECO:0000256" key="4">
    <source>
        <dbReference type="ARBA" id="ARBA00022989"/>
    </source>
</evidence>
<feature type="transmembrane region" description="Helical" evidence="6">
    <location>
        <begin position="289"/>
        <end position="311"/>
    </location>
</feature>
<feature type="transmembrane region" description="Helical" evidence="6">
    <location>
        <begin position="45"/>
        <end position="71"/>
    </location>
</feature>
<dbReference type="Proteomes" id="UP000249819">
    <property type="component" value="Unassembled WGS sequence"/>
</dbReference>
<protein>
    <submittedName>
        <fullName evidence="7">O-antigen/teichoic acid export membrane protein</fullName>
    </submittedName>
</protein>
<evidence type="ECO:0000313" key="7">
    <source>
        <dbReference type="EMBL" id="RAJ77407.1"/>
    </source>
</evidence>
<keyword evidence="5 6" id="KW-0472">Membrane</keyword>
<feature type="transmembrane region" description="Helical" evidence="6">
    <location>
        <begin position="92"/>
        <end position="111"/>
    </location>
</feature>
<feature type="transmembrane region" description="Helical" evidence="6">
    <location>
        <begin position="123"/>
        <end position="142"/>
    </location>
</feature>
<proteinExistence type="predicted"/>
<accession>A0A327VSR0</accession>
<organism evidence="7 8">
    <name type="scientific">Chitinophaga dinghuensis</name>
    <dbReference type="NCBI Taxonomy" id="1539050"/>
    <lineage>
        <taxon>Bacteria</taxon>
        <taxon>Pseudomonadati</taxon>
        <taxon>Bacteroidota</taxon>
        <taxon>Chitinophagia</taxon>
        <taxon>Chitinophagales</taxon>
        <taxon>Chitinophagaceae</taxon>
        <taxon>Chitinophaga</taxon>
    </lineage>
</organism>
<dbReference type="RefSeq" id="WP_111594000.1">
    <property type="nucleotide sequence ID" value="NZ_QLMA01000007.1"/>
</dbReference>
<evidence type="ECO:0000256" key="2">
    <source>
        <dbReference type="ARBA" id="ARBA00022475"/>
    </source>
</evidence>
<evidence type="ECO:0000256" key="3">
    <source>
        <dbReference type="ARBA" id="ARBA00022692"/>
    </source>
</evidence>
<evidence type="ECO:0000256" key="1">
    <source>
        <dbReference type="ARBA" id="ARBA00004651"/>
    </source>
</evidence>
<dbReference type="GO" id="GO:0005886">
    <property type="term" value="C:plasma membrane"/>
    <property type="evidence" value="ECO:0007669"/>
    <property type="project" value="UniProtKB-SubCell"/>
</dbReference>
<feature type="transmembrane region" description="Helical" evidence="6">
    <location>
        <begin position="358"/>
        <end position="375"/>
    </location>
</feature>
<evidence type="ECO:0000256" key="5">
    <source>
        <dbReference type="ARBA" id="ARBA00023136"/>
    </source>
</evidence>
<dbReference type="PANTHER" id="PTHR30250">
    <property type="entry name" value="PST FAMILY PREDICTED COLANIC ACID TRANSPORTER"/>
    <property type="match status" value="1"/>
</dbReference>
<feature type="transmembrane region" description="Helical" evidence="6">
    <location>
        <begin position="331"/>
        <end position="351"/>
    </location>
</feature>
<comment type="caution">
    <text evidence="7">The sequence shown here is derived from an EMBL/GenBank/DDBJ whole genome shotgun (WGS) entry which is preliminary data.</text>
</comment>
<feature type="transmembrane region" description="Helical" evidence="6">
    <location>
        <begin position="251"/>
        <end position="277"/>
    </location>
</feature>
<feature type="transmembrane region" description="Helical" evidence="6">
    <location>
        <begin position="12"/>
        <end position="33"/>
    </location>
</feature>
<reference evidence="7 8" key="1">
    <citation type="submission" date="2018-06" db="EMBL/GenBank/DDBJ databases">
        <title>Genomic Encyclopedia of Archaeal and Bacterial Type Strains, Phase II (KMG-II): from individual species to whole genera.</title>
        <authorList>
            <person name="Goeker M."/>
        </authorList>
    </citation>
    <scope>NUCLEOTIDE SEQUENCE [LARGE SCALE GENOMIC DNA]</scope>
    <source>
        <strain evidence="7 8">DSM 29821</strain>
    </source>
</reference>
<sequence length="412" mass="45627">MNRRKRILFQRGTLLMGSTLLVNAGNYLTNLLLGRWMGPESFSEAGLLITMMLMLSFIATGFQLTTAKYAALAAGGSRLKQVGPVYKWISKIALLSGTGIALLIFASSGFWRSFFNTTSSSLFIILGAGIPVYLVMSVNRGILQGKGRFKKLALTYQFEMWSRLILSAIAVKCGLGPPGVAAAITLSLVVALVISRFKIPAIPAGVQAIDKKGIFHFIVLILIYECSQILINNSDVVLVKHFFPPQDAGLYAALALVGRIVYFGTWTVVTILFPMVIRLEKENKPHLTYFFAGLGIVVLMSAVAIALMAAIPNLIVHLLFGPAYYGLTPYLWYYALATSLFACANVFVYYNISLERRLPVWISICAGIAQIILIWKYHSSFYEVISIQVWLMAVVLLIFIGVQWVYFKNSKR</sequence>
<evidence type="ECO:0000313" key="8">
    <source>
        <dbReference type="Proteomes" id="UP000249819"/>
    </source>
</evidence>
<name>A0A327VSR0_9BACT</name>
<feature type="transmembrane region" description="Helical" evidence="6">
    <location>
        <begin position="387"/>
        <end position="407"/>
    </location>
</feature>
<keyword evidence="2" id="KW-1003">Cell membrane</keyword>
<dbReference type="InterPro" id="IPR050833">
    <property type="entry name" value="Poly_Biosynth_Transport"/>
</dbReference>
<keyword evidence="3 6" id="KW-0812">Transmembrane</keyword>
<keyword evidence="8" id="KW-1185">Reference proteome</keyword>
<gene>
    <name evidence="7" type="ORF">CLV59_107174</name>
</gene>
<keyword evidence="4 6" id="KW-1133">Transmembrane helix</keyword>
<dbReference type="AlphaFoldDB" id="A0A327VSR0"/>
<dbReference type="PANTHER" id="PTHR30250:SF28">
    <property type="entry name" value="POLYSACCHARIDE BIOSYNTHESIS PROTEIN"/>
    <property type="match status" value="1"/>
</dbReference>
<dbReference type="Pfam" id="PF01943">
    <property type="entry name" value="Polysacc_synt"/>
    <property type="match status" value="1"/>
</dbReference>